<proteinExistence type="predicted"/>
<dbReference type="EMBL" id="KQ086570">
    <property type="protein sequence ID" value="KLO04374.1"/>
    <property type="molecule type" value="Genomic_DNA"/>
</dbReference>
<accession>A0A0H2QYA2</accession>
<keyword evidence="3" id="KW-1185">Reference proteome</keyword>
<feature type="domain" description="Chromo" evidence="1">
    <location>
        <begin position="26"/>
        <end position="78"/>
    </location>
</feature>
<name>A0A0H2QYA2_9AGAM</name>
<evidence type="ECO:0000313" key="3">
    <source>
        <dbReference type="Proteomes" id="UP000053477"/>
    </source>
</evidence>
<dbReference type="InParanoid" id="A0A0H2QYA2"/>
<dbReference type="GO" id="GO:0006338">
    <property type="term" value="P:chromatin remodeling"/>
    <property type="evidence" value="ECO:0007669"/>
    <property type="project" value="UniProtKB-ARBA"/>
</dbReference>
<dbReference type="InterPro" id="IPR000953">
    <property type="entry name" value="Chromo/chromo_shadow_dom"/>
</dbReference>
<dbReference type="InterPro" id="IPR016197">
    <property type="entry name" value="Chromo-like_dom_sf"/>
</dbReference>
<dbReference type="SMART" id="SM00298">
    <property type="entry name" value="CHROMO"/>
    <property type="match status" value="1"/>
</dbReference>
<dbReference type="Proteomes" id="UP000053477">
    <property type="component" value="Unassembled WGS sequence"/>
</dbReference>
<reference evidence="2 3" key="1">
    <citation type="submission" date="2015-04" db="EMBL/GenBank/DDBJ databases">
        <title>Complete genome sequence of Schizopora paradoxa KUC8140, a cosmopolitan wood degrader in East Asia.</title>
        <authorList>
            <consortium name="DOE Joint Genome Institute"/>
            <person name="Min B."/>
            <person name="Park H."/>
            <person name="Jang Y."/>
            <person name="Kim J.-J."/>
            <person name="Kim K.H."/>
            <person name="Pangilinan J."/>
            <person name="Lipzen A."/>
            <person name="Riley R."/>
            <person name="Grigoriev I.V."/>
            <person name="Spatafora J.W."/>
            <person name="Choi I.-G."/>
        </authorList>
    </citation>
    <scope>NUCLEOTIDE SEQUENCE [LARGE SCALE GENOMIC DNA]</scope>
    <source>
        <strain evidence="2 3">KUC8140</strain>
    </source>
</reference>
<dbReference type="STRING" id="27342.A0A0H2QYA2"/>
<dbReference type="InterPro" id="IPR023780">
    <property type="entry name" value="Chromo_domain"/>
</dbReference>
<dbReference type="Pfam" id="PF00385">
    <property type="entry name" value="Chromo"/>
    <property type="match status" value="1"/>
</dbReference>
<dbReference type="SUPFAM" id="SSF54160">
    <property type="entry name" value="Chromo domain-like"/>
    <property type="match status" value="1"/>
</dbReference>
<protein>
    <recommendedName>
        <fullName evidence="1">Chromo domain-containing protein</fullName>
    </recommendedName>
</protein>
<dbReference type="PROSITE" id="PS50013">
    <property type="entry name" value="CHROMO_2"/>
    <property type="match status" value="1"/>
</dbReference>
<dbReference type="OrthoDB" id="3268967at2759"/>
<dbReference type="AlphaFoldDB" id="A0A0H2QYA2"/>
<organism evidence="2 3">
    <name type="scientific">Schizopora paradoxa</name>
    <dbReference type="NCBI Taxonomy" id="27342"/>
    <lineage>
        <taxon>Eukaryota</taxon>
        <taxon>Fungi</taxon>
        <taxon>Dikarya</taxon>
        <taxon>Basidiomycota</taxon>
        <taxon>Agaricomycotina</taxon>
        <taxon>Agaricomycetes</taxon>
        <taxon>Hymenochaetales</taxon>
        <taxon>Schizoporaceae</taxon>
        <taxon>Schizopora</taxon>
    </lineage>
</organism>
<sequence length="91" mass="10667">MEKVSPLAYRLRMPASYGMHPALPEYEVEEIIGERMHRKPGKRAMREYRVRFKGYGPADDQWLDRHDLKNAPEILENWRLGKGARDLAADD</sequence>
<gene>
    <name evidence="2" type="ORF">SCHPADRAFT_840692</name>
</gene>
<dbReference type="Gene3D" id="2.40.50.40">
    <property type="match status" value="1"/>
</dbReference>
<evidence type="ECO:0000313" key="2">
    <source>
        <dbReference type="EMBL" id="KLO04374.1"/>
    </source>
</evidence>
<evidence type="ECO:0000259" key="1">
    <source>
        <dbReference type="PROSITE" id="PS50013"/>
    </source>
</evidence>